<dbReference type="Pfam" id="PF12384">
    <property type="entry name" value="Peptidase_A2B"/>
    <property type="match status" value="1"/>
</dbReference>
<dbReference type="Pfam" id="PF00665">
    <property type="entry name" value="rve"/>
    <property type="match status" value="1"/>
</dbReference>
<evidence type="ECO:0000256" key="2">
    <source>
        <dbReference type="ARBA" id="ARBA00022695"/>
    </source>
</evidence>
<gene>
    <name evidence="10" type="primary">LOC125777472</name>
</gene>
<keyword evidence="1" id="KW-0808">Transferase</keyword>
<accession>A0ABM3JGY2</accession>
<sequence>MTLQDRLFEHYGLTIEANNDDDVDEGSEYGDAGTSPPSEVHYQTLSRTPFTLRDIEDSLTSFSGSGSLSIEDWLDEFNENAEAVHWNPLQKFIYAKQLLKGAAKLFIRSQRGITSFDMLAQALKSEFGITVSSIEVHRMLRNRRKRNNEDYKEYLYSLMELGKAIKLDDMSLIEYFVEGIPDSRQNKINLYQAKTIPELKEQIRVYEKVRSGRQQVTSSSLNQTTPKSVTTANQDSEKGKVKRCFKCGNVSHIAKDCNQAQPKCFKCGQPGHRAADCRDKQASVKTEKGSVNTLEEDLVPKVSEIGRCIFKDLTCKGVTFSALIDTGCDLCLIRNDILLMLGEDIELNNDKRRLRGISGSILDTVGSFTIPVHVDNLQLEVTFHAVRERDMHYSAIVGNSILKYVNLIVSEDLAEFKAKTVKNEVDSTSQSITTLTNSDLRNRELVDATKQQKVDVLEEFKDLCCIVEKCDVSEPEVDLSHLQVNNMNRVKELITGYKPKKTGESPIEMKILLTDDIPIYERPRRMSYADKKVVDDQITAKVTNVVRSCVECIVSESKSGKKEGFLTPIDKADRPLGTYHVDHVGPMEQTAKSYSYIFVVVDGFSKFVWLYPTRNTAADIVIDRLSRQASLFGNPKRIISDRGAAFTSNSFKEYCEKEGIEHLVIATGVPRGNGQVERIHRIIIPMLSKLCSEGSGHWYKHIERIQQTINNTPPRSTKFTPFKLLTGVEMRVGSDPKLSELLEEANIKELDEERENVRKAAQSNISKIQEENRKSFNKNRKEETKYRTNELVAIKRTQFGSGLKLKRKFLGPYKVSKVLAHGRYEVVKVGDHEGPGRTISIAEYMKKWEPSAQPESSFEPNEASGGPNVGRQHRSGRKT</sequence>
<feature type="domain" description="CCHC-type" evidence="7">
    <location>
        <begin position="243"/>
        <end position="259"/>
    </location>
</feature>
<evidence type="ECO:0000313" key="10">
    <source>
        <dbReference type="RefSeq" id="XP_049308477.1"/>
    </source>
</evidence>
<dbReference type="SUPFAM" id="SSF50630">
    <property type="entry name" value="Acid proteases"/>
    <property type="match status" value="1"/>
</dbReference>
<dbReference type="InterPro" id="IPR001584">
    <property type="entry name" value="Integrase_cat-core"/>
</dbReference>
<dbReference type="InterPro" id="IPR050951">
    <property type="entry name" value="Retrovirus_Pol_polyprotein"/>
</dbReference>
<feature type="region of interest" description="Disordered" evidence="6">
    <location>
        <begin position="18"/>
        <end position="41"/>
    </location>
</feature>
<dbReference type="InterPro" id="IPR036875">
    <property type="entry name" value="Znf_CCHC_sf"/>
</dbReference>
<keyword evidence="5" id="KW-0479">Metal-binding</keyword>
<dbReference type="Gene3D" id="3.30.420.10">
    <property type="entry name" value="Ribonuclease H-like superfamily/Ribonuclease H"/>
    <property type="match status" value="1"/>
</dbReference>
<keyword evidence="9" id="KW-1185">Reference proteome</keyword>
<feature type="region of interest" description="Disordered" evidence="6">
    <location>
        <begin position="849"/>
        <end position="879"/>
    </location>
</feature>
<evidence type="ECO:0000256" key="1">
    <source>
        <dbReference type="ARBA" id="ARBA00022679"/>
    </source>
</evidence>
<keyword evidence="4" id="KW-0255">Endonuclease</keyword>
<dbReference type="InterPro" id="IPR001878">
    <property type="entry name" value="Znf_CCHC"/>
</dbReference>
<feature type="domain" description="CCHC-type" evidence="7">
    <location>
        <begin position="263"/>
        <end position="279"/>
    </location>
</feature>
<reference evidence="10" key="2">
    <citation type="submission" date="2025-08" db="UniProtKB">
        <authorList>
            <consortium name="RefSeq"/>
        </authorList>
    </citation>
    <scope>IDENTIFICATION</scope>
    <source>
        <tissue evidence="10">Adult</tissue>
    </source>
</reference>
<dbReference type="InterPro" id="IPR012337">
    <property type="entry name" value="RNaseH-like_sf"/>
</dbReference>
<evidence type="ECO:0000313" key="9">
    <source>
        <dbReference type="Proteomes" id="UP001652620"/>
    </source>
</evidence>
<evidence type="ECO:0000256" key="5">
    <source>
        <dbReference type="PROSITE-ProRule" id="PRU00047"/>
    </source>
</evidence>
<dbReference type="PROSITE" id="PS50994">
    <property type="entry name" value="INTEGRASE"/>
    <property type="match status" value="1"/>
</dbReference>
<dbReference type="SMART" id="SM00343">
    <property type="entry name" value="ZnF_C2HC"/>
    <property type="match status" value="2"/>
</dbReference>
<dbReference type="InterPro" id="IPR024650">
    <property type="entry name" value="Peptidase_A2B"/>
</dbReference>
<evidence type="ECO:0000259" key="7">
    <source>
        <dbReference type="PROSITE" id="PS50158"/>
    </source>
</evidence>
<dbReference type="RefSeq" id="XP_049308477.1">
    <property type="nucleotide sequence ID" value="XM_049452520.1"/>
</dbReference>
<dbReference type="InterPro" id="IPR021109">
    <property type="entry name" value="Peptidase_aspartic_dom_sf"/>
</dbReference>
<evidence type="ECO:0000256" key="4">
    <source>
        <dbReference type="ARBA" id="ARBA00022759"/>
    </source>
</evidence>
<dbReference type="CDD" id="cd00303">
    <property type="entry name" value="retropepsin_like"/>
    <property type="match status" value="1"/>
</dbReference>
<dbReference type="Proteomes" id="UP001652620">
    <property type="component" value="Chromosome 1"/>
</dbReference>
<evidence type="ECO:0000256" key="6">
    <source>
        <dbReference type="SAM" id="MobiDB-lite"/>
    </source>
</evidence>
<dbReference type="PANTHER" id="PTHR37984:SF5">
    <property type="entry name" value="PROTEIN NYNRIN-LIKE"/>
    <property type="match status" value="1"/>
</dbReference>
<evidence type="ECO:0000259" key="8">
    <source>
        <dbReference type="PROSITE" id="PS50994"/>
    </source>
</evidence>
<dbReference type="SUPFAM" id="SSF57756">
    <property type="entry name" value="Retrovirus zinc finger-like domains"/>
    <property type="match status" value="1"/>
</dbReference>
<name>A0ABM3JGY2_BACDO</name>
<feature type="domain" description="Integrase catalytic" evidence="8">
    <location>
        <begin position="571"/>
        <end position="729"/>
    </location>
</feature>
<dbReference type="SUPFAM" id="SSF53098">
    <property type="entry name" value="Ribonuclease H-like"/>
    <property type="match status" value="1"/>
</dbReference>
<dbReference type="PANTHER" id="PTHR37984">
    <property type="entry name" value="PROTEIN CBG26694"/>
    <property type="match status" value="1"/>
</dbReference>
<dbReference type="Gene3D" id="2.40.70.10">
    <property type="entry name" value="Acid Proteases"/>
    <property type="match status" value="1"/>
</dbReference>
<feature type="compositionally biased region" description="Acidic residues" evidence="6">
    <location>
        <begin position="18"/>
        <end position="28"/>
    </location>
</feature>
<dbReference type="Pfam" id="PF00098">
    <property type="entry name" value="zf-CCHC"/>
    <property type="match status" value="2"/>
</dbReference>
<feature type="region of interest" description="Disordered" evidence="6">
    <location>
        <begin position="214"/>
        <end position="233"/>
    </location>
</feature>
<dbReference type="GeneID" id="125777472"/>
<keyword evidence="4" id="KW-0378">Hydrolase</keyword>
<keyword evidence="5" id="KW-0863">Zinc-finger</keyword>
<reference evidence="9" key="1">
    <citation type="submission" date="2025-05" db="UniProtKB">
        <authorList>
            <consortium name="RefSeq"/>
        </authorList>
    </citation>
    <scope>NUCLEOTIDE SEQUENCE [LARGE SCALE GENOMIC DNA]</scope>
</reference>
<dbReference type="PROSITE" id="PS50158">
    <property type="entry name" value="ZF_CCHC"/>
    <property type="match status" value="2"/>
</dbReference>
<dbReference type="Gene3D" id="4.10.60.10">
    <property type="entry name" value="Zinc finger, CCHC-type"/>
    <property type="match status" value="1"/>
</dbReference>
<keyword evidence="3" id="KW-0540">Nuclease</keyword>
<protein>
    <submittedName>
        <fullName evidence="10">Uncharacterized protein LOC125777472</fullName>
    </submittedName>
</protein>
<keyword evidence="5" id="KW-0862">Zinc</keyword>
<dbReference type="InterPro" id="IPR036397">
    <property type="entry name" value="RNaseH_sf"/>
</dbReference>
<proteinExistence type="predicted"/>
<keyword evidence="2" id="KW-0548">Nucleotidyltransferase</keyword>
<organism evidence="9 10">
    <name type="scientific">Bactrocera dorsalis</name>
    <name type="common">Oriental fruit fly</name>
    <name type="synonym">Dacus dorsalis</name>
    <dbReference type="NCBI Taxonomy" id="27457"/>
    <lineage>
        <taxon>Eukaryota</taxon>
        <taxon>Metazoa</taxon>
        <taxon>Ecdysozoa</taxon>
        <taxon>Arthropoda</taxon>
        <taxon>Hexapoda</taxon>
        <taxon>Insecta</taxon>
        <taxon>Pterygota</taxon>
        <taxon>Neoptera</taxon>
        <taxon>Endopterygota</taxon>
        <taxon>Diptera</taxon>
        <taxon>Brachycera</taxon>
        <taxon>Muscomorpha</taxon>
        <taxon>Tephritoidea</taxon>
        <taxon>Tephritidae</taxon>
        <taxon>Bactrocera</taxon>
        <taxon>Bactrocera</taxon>
    </lineage>
</organism>
<evidence type="ECO:0000256" key="3">
    <source>
        <dbReference type="ARBA" id="ARBA00022722"/>
    </source>
</evidence>